<dbReference type="FunFam" id="1.10.510.10:FF:000624">
    <property type="entry name" value="Mitogen-activated protein kinase"/>
    <property type="match status" value="1"/>
</dbReference>
<comment type="catalytic activity">
    <reaction evidence="7">
        <text>L-threonyl-[protein] + ATP = O-phospho-L-threonyl-[protein] + ADP + H(+)</text>
        <dbReference type="Rhea" id="RHEA:46608"/>
        <dbReference type="Rhea" id="RHEA-COMP:11060"/>
        <dbReference type="Rhea" id="RHEA-COMP:11605"/>
        <dbReference type="ChEBI" id="CHEBI:15378"/>
        <dbReference type="ChEBI" id="CHEBI:30013"/>
        <dbReference type="ChEBI" id="CHEBI:30616"/>
        <dbReference type="ChEBI" id="CHEBI:61977"/>
        <dbReference type="ChEBI" id="CHEBI:456216"/>
        <dbReference type="EC" id="2.7.11.22"/>
    </reaction>
</comment>
<evidence type="ECO:0000313" key="12">
    <source>
        <dbReference type="EMBL" id="KAL2713573.1"/>
    </source>
</evidence>
<dbReference type="SUPFAM" id="SSF56112">
    <property type="entry name" value="Protein kinase-like (PK-like)"/>
    <property type="match status" value="1"/>
</dbReference>
<name>A0ABD1ZZ22_VESSQ</name>
<dbReference type="InterPro" id="IPR008271">
    <property type="entry name" value="Ser/Thr_kinase_AS"/>
</dbReference>
<evidence type="ECO:0000256" key="5">
    <source>
        <dbReference type="ARBA" id="ARBA00022777"/>
    </source>
</evidence>
<dbReference type="InterPro" id="IPR011009">
    <property type="entry name" value="Kinase-like_dom_sf"/>
</dbReference>
<dbReference type="InterPro" id="IPR017441">
    <property type="entry name" value="Protein_kinase_ATP_BS"/>
</dbReference>
<evidence type="ECO:0000313" key="13">
    <source>
        <dbReference type="Proteomes" id="UP001607302"/>
    </source>
</evidence>
<keyword evidence="2 10" id="KW-0723">Serine/threonine-protein kinase</keyword>
<dbReference type="PROSITE" id="PS50011">
    <property type="entry name" value="PROTEIN_KINASE_DOM"/>
    <property type="match status" value="1"/>
</dbReference>
<comment type="catalytic activity">
    <reaction evidence="8">
        <text>L-seryl-[protein] + ATP = O-phospho-L-seryl-[protein] + ADP + H(+)</text>
        <dbReference type="Rhea" id="RHEA:17989"/>
        <dbReference type="Rhea" id="RHEA-COMP:9863"/>
        <dbReference type="Rhea" id="RHEA-COMP:11604"/>
        <dbReference type="ChEBI" id="CHEBI:15378"/>
        <dbReference type="ChEBI" id="CHEBI:29999"/>
        <dbReference type="ChEBI" id="CHEBI:30616"/>
        <dbReference type="ChEBI" id="CHEBI:83421"/>
        <dbReference type="ChEBI" id="CHEBI:456216"/>
        <dbReference type="EC" id="2.7.11.22"/>
    </reaction>
</comment>
<dbReference type="InterPro" id="IPR000719">
    <property type="entry name" value="Prot_kinase_dom"/>
</dbReference>
<keyword evidence="5" id="KW-0418">Kinase</keyword>
<accession>A0ABD1ZZ22</accession>
<dbReference type="PANTHER" id="PTHR24055">
    <property type="entry name" value="MITOGEN-ACTIVATED PROTEIN KINASE"/>
    <property type="match status" value="1"/>
</dbReference>
<gene>
    <name evidence="12" type="ORF">V1478_016130</name>
</gene>
<evidence type="ECO:0000256" key="6">
    <source>
        <dbReference type="ARBA" id="ARBA00022840"/>
    </source>
</evidence>
<feature type="domain" description="Protein kinase" evidence="11">
    <location>
        <begin position="8"/>
        <end position="297"/>
    </location>
</feature>
<evidence type="ECO:0000256" key="9">
    <source>
        <dbReference type="PROSITE-ProRule" id="PRU10141"/>
    </source>
</evidence>
<keyword evidence="6 9" id="KW-0067">ATP-binding</keyword>
<dbReference type="EC" id="2.7.11.22" evidence="1"/>
<comment type="caution">
    <text evidence="12">The sequence shown here is derived from an EMBL/GenBank/DDBJ whole genome shotgun (WGS) entry which is preliminary data.</text>
</comment>
<dbReference type="PROSITE" id="PS00108">
    <property type="entry name" value="PROTEIN_KINASE_ST"/>
    <property type="match status" value="1"/>
</dbReference>
<dbReference type="AlphaFoldDB" id="A0ABD1ZZ22"/>
<evidence type="ECO:0000256" key="7">
    <source>
        <dbReference type="ARBA" id="ARBA00047811"/>
    </source>
</evidence>
<keyword evidence="3" id="KW-0808">Transferase</keyword>
<dbReference type="GO" id="GO:0005524">
    <property type="term" value="F:ATP binding"/>
    <property type="evidence" value="ECO:0007669"/>
    <property type="project" value="UniProtKB-UniRule"/>
</dbReference>
<reference evidence="12 13" key="1">
    <citation type="journal article" date="2024" name="Ann. Entomol. Soc. Am.">
        <title>Genomic analyses of the southern and eastern yellowjacket wasps (Hymenoptera: Vespidae) reveal evolutionary signatures of social life.</title>
        <authorList>
            <person name="Catto M.A."/>
            <person name="Caine P.B."/>
            <person name="Orr S.E."/>
            <person name="Hunt B.G."/>
            <person name="Goodisman M.A.D."/>
        </authorList>
    </citation>
    <scope>NUCLEOTIDE SEQUENCE [LARGE SCALE GENOMIC DNA]</scope>
    <source>
        <strain evidence="12">233</strain>
        <tissue evidence="12">Head and thorax</tissue>
    </source>
</reference>
<keyword evidence="13" id="KW-1185">Reference proteome</keyword>
<evidence type="ECO:0000256" key="2">
    <source>
        <dbReference type="ARBA" id="ARBA00022527"/>
    </source>
</evidence>
<organism evidence="12 13">
    <name type="scientific">Vespula squamosa</name>
    <name type="common">Southern yellow jacket</name>
    <name type="synonym">Wasp</name>
    <dbReference type="NCBI Taxonomy" id="30214"/>
    <lineage>
        <taxon>Eukaryota</taxon>
        <taxon>Metazoa</taxon>
        <taxon>Ecdysozoa</taxon>
        <taxon>Arthropoda</taxon>
        <taxon>Hexapoda</taxon>
        <taxon>Insecta</taxon>
        <taxon>Pterygota</taxon>
        <taxon>Neoptera</taxon>
        <taxon>Endopterygota</taxon>
        <taxon>Hymenoptera</taxon>
        <taxon>Apocrita</taxon>
        <taxon>Aculeata</taxon>
        <taxon>Vespoidea</taxon>
        <taxon>Vespidae</taxon>
        <taxon>Vespinae</taxon>
        <taxon>Vespula</taxon>
    </lineage>
</organism>
<dbReference type="Gene3D" id="1.10.510.10">
    <property type="entry name" value="Transferase(Phosphotransferase) domain 1"/>
    <property type="match status" value="1"/>
</dbReference>
<dbReference type="Pfam" id="PF00069">
    <property type="entry name" value="Pkinase"/>
    <property type="match status" value="1"/>
</dbReference>
<dbReference type="EMBL" id="JAUDFV010000157">
    <property type="protein sequence ID" value="KAL2713573.1"/>
    <property type="molecule type" value="Genomic_DNA"/>
</dbReference>
<evidence type="ECO:0000256" key="4">
    <source>
        <dbReference type="ARBA" id="ARBA00022741"/>
    </source>
</evidence>
<evidence type="ECO:0000256" key="1">
    <source>
        <dbReference type="ARBA" id="ARBA00012425"/>
    </source>
</evidence>
<evidence type="ECO:0000256" key="10">
    <source>
        <dbReference type="RuleBase" id="RU000304"/>
    </source>
</evidence>
<dbReference type="PROSITE" id="PS00107">
    <property type="entry name" value="PROTEIN_KINASE_ATP"/>
    <property type="match status" value="1"/>
</dbReference>
<dbReference type="InterPro" id="IPR050117">
    <property type="entry name" value="MAPK"/>
</dbReference>
<dbReference type="Gene3D" id="3.30.200.20">
    <property type="entry name" value="Phosphorylase Kinase, domain 1"/>
    <property type="match status" value="1"/>
</dbReference>
<evidence type="ECO:0000256" key="8">
    <source>
        <dbReference type="ARBA" id="ARBA00048367"/>
    </source>
</evidence>
<feature type="binding site" evidence="9">
    <location>
        <position position="38"/>
    </location>
    <ligand>
        <name>ATP</name>
        <dbReference type="ChEBI" id="CHEBI:30616"/>
    </ligand>
</feature>
<protein>
    <recommendedName>
        <fullName evidence="1">cyclin-dependent kinase</fullName>
        <ecNumber evidence="1">2.7.11.22</ecNumber>
    </recommendedName>
</protein>
<evidence type="ECO:0000256" key="3">
    <source>
        <dbReference type="ARBA" id="ARBA00022679"/>
    </source>
</evidence>
<keyword evidence="4 9" id="KW-0547">Nucleotide-binding</keyword>
<sequence>MKNKMDKYENIEIVGEGSYGIVMKCRHRETGQMVAIKKFLETEEDVQVRKLALREIRMLKKLHHENIIDMIEVFRRRKRFYLVFEFLDHTVLDELERSPDGLGVEVSKRYIFQVLRGLNFCHNNHIMHRDVKPENVLVSSNGVIKLCDFGFARLISSSKESCTDYVATRWYRAPELLVGDSRYGKEIDIWAVGCLYAEIMTGDPIFPGESDIDQLYRITKVLGSVHLKHPMPMGRNFLPRPLRFTSVDELMISQEPLSLRNLFPSWSSESLDFLSQCLRMDPNTRPNCSALLDHFLFLQENFSTKFLEELKMYVAKESYLNPFSRKKIQDRKASIFSAKENFRVCRGNAGKWQMTILHDTKGLCNKIEFDSTVEEVQQKPSTLQISRPREVCYFGPVSVMPNTTYIRRLELKGLRIKNSKGCSLPVLTPKDSIQAKMNSKRKRLDLPSVDH</sequence>
<proteinExistence type="inferred from homology"/>
<evidence type="ECO:0000259" key="11">
    <source>
        <dbReference type="PROSITE" id="PS50011"/>
    </source>
</evidence>
<dbReference type="FunFam" id="3.30.200.20:FF:000049">
    <property type="entry name" value="cyclin-dependent kinase-like 1 isoform X1"/>
    <property type="match status" value="1"/>
</dbReference>
<dbReference type="SMART" id="SM00220">
    <property type="entry name" value="S_TKc"/>
    <property type="match status" value="1"/>
</dbReference>
<comment type="similarity">
    <text evidence="10">Belongs to the protein kinase superfamily.</text>
</comment>
<dbReference type="GO" id="GO:0004693">
    <property type="term" value="F:cyclin-dependent protein serine/threonine kinase activity"/>
    <property type="evidence" value="ECO:0007669"/>
    <property type="project" value="UniProtKB-EC"/>
</dbReference>
<dbReference type="Proteomes" id="UP001607302">
    <property type="component" value="Unassembled WGS sequence"/>
</dbReference>